<dbReference type="Gene3D" id="3.50.30.50">
    <property type="entry name" value="Putative cyclase"/>
    <property type="match status" value="1"/>
</dbReference>
<dbReference type="GO" id="GO:0019441">
    <property type="term" value="P:L-tryptophan catabolic process to kynurenine"/>
    <property type="evidence" value="ECO:0007669"/>
    <property type="project" value="InterPro"/>
</dbReference>
<dbReference type="AlphaFoldDB" id="A0A2R6NIM6"/>
<sequence>MADNKQLPTFDELPNFHEYTGCAWGVWGKDDQLGTINLLTEKVVAESAKEIKLGKMICLNWPVNYPGKPLFNRQPPVIQQWMKHETVNDDSIIINTQSGSQWDGLKHFGIAGHNVFYNNTPSESFYRGNLAITDPSKVSEDLIKLGIHSELN</sequence>
<accession>A0A2R6NIM6</accession>
<dbReference type="PANTHER" id="PTHR34861">
    <property type="match status" value="1"/>
</dbReference>
<dbReference type="OrthoDB" id="5396at2759"/>
<name>A0A2R6NIM6_9APHY</name>
<evidence type="ECO:0000313" key="2">
    <source>
        <dbReference type="Proteomes" id="UP000186601"/>
    </source>
</evidence>
<organism evidence="1 2">
    <name type="scientific">Hermanssonia centrifuga</name>
    <dbReference type="NCBI Taxonomy" id="98765"/>
    <lineage>
        <taxon>Eukaryota</taxon>
        <taxon>Fungi</taxon>
        <taxon>Dikarya</taxon>
        <taxon>Basidiomycota</taxon>
        <taxon>Agaricomycotina</taxon>
        <taxon>Agaricomycetes</taxon>
        <taxon>Polyporales</taxon>
        <taxon>Meruliaceae</taxon>
        <taxon>Hermanssonia</taxon>
    </lineage>
</organism>
<keyword evidence="2" id="KW-1185">Reference proteome</keyword>
<dbReference type="Proteomes" id="UP000186601">
    <property type="component" value="Unassembled WGS sequence"/>
</dbReference>
<dbReference type="PANTHER" id="PTHR34861:SF10">
    <property type="entry name" value="CYCLASE"/>
    <property type="match status" value="1"/>
</dbReference>
<dbReference type="EMBL" id="MLYV02001214">
    <property type="protein sequence ID" value="PSR72108.1"/>
    <property type="molecule type" value="Genomic_DNA"/>
</dbReference>
<dbReference type="STRING" id="98765.A0A2R6NIM6"/>
<dbReference type="InterPro" id="IPR037175">
    <property type="entry name" value="KFase_sf"/>
</dbReference>
<protein>
    <submittedName>
        <fullName evidence="1">Uncharacterized protein</fullName>
    </submittedName>
</protein>
<gene>
    <name evidence="1" type="ORF">PHLCEN_2v12023</name>
</gene>
<evidence type="ECO:0000313" key="1">
    <source>
        <dbReference type="EMBL" id="PSR72108.1"/>
    </source>
</evidence>
<comment type="caution">
    <text evidence="1">The sequence shown here is derived from an EMBL/GenBank/DDBJ whole genome shotgun (WGS) entry which is preliminary data.</text>
</comment>
<reference evidence="1 2" key="1">
    <citation type="submission" date="2018-02" db="EMBL/GenBank/DDBJ databases">
        <title>Genome sequence of the basidiomycete white-rot fungus Phlebia centrifuga.</title>
        <authorList>
            <person name="Granchi Z."/>
            <person name="Peng M."/>
            <person name="de Vries R.P."/>
            <person name="Hilden K."/>
            <person name="Makela M.R."/>
            <person name="Grigoriev I."/>
            <person name="Riley R."/>
        </authorList>
    </citation>
    <scope>NUCLEOTIDE SEQUENCE [LARGE SCALE GENOMIC DNA]</scope>
    <source>
        <strain evidence="1 2">FBCC195</strain>
    </source>
</reference>
<dbReference type="GO" id="GO:0004061">
    <property type="term" value="F:arylformamidase activity"/>
    <property type="evidence" value="ECO:0007669"/>
    <property type="project" value="InterPro"/>
</dbReference>
<proteinExistence type="predicted"/>